<dbReference type="EMBL" id="JAPFFF010000006">
    <property type="protein sequence ID" value="KAK8887944.1"/>
    <property type="molecule type" value="Genomic_DNA"/>
</dbReference>
<gene>
    <name evidence="2" type="ORF">M9Y10_039003</name>
</gene>
<keyword evidence="3" id="KW-1185">Reference proteome</keyword>
<dbReference type="CDD" id="cd02947">
    <property type="entry name" value="TRX_family"/>
    <property type="match status" value="1"/>
</dbReference>
<feature type="region of interest" description="Disordered" evidence="1">
    <location>
        <begin position="157"/>
        <end position="202"/>
    </location>
</feature>
<dbReference type="Gene3D" id="3.10.20.90">
    <property type="entry name" value="Phosphatidylinositol 3-kinase Catalytic Subunit, Chain A, domain 1"/>
    <property type="match status" value="1"/>
</dbReference>
<dbReference type="SUPFAM" id="SSF54236">
    <property type="entry name" value="Ubiquitin-like"/>
    <property type="match status" value="1"/>
</dbReference>
<dbReference type="SUPFAM" id="SSF52833">
    <property type="entry name" value="Thioredoxin-like"/>
    <property type="match status" value="1"/>
</dbReference>
<evidence type="ECO:0000313" key="2">
    <source>
        <dbReference type="EMBL" id="KAK8887944.1"/>
    </source>
</evidence>
<dbReference type="Proteomes" id="UP001470230">
    <property type="component" value="Unassembled WGS sequence"/>
</dbReference>
<evidence type="ECO:0000313" key="3">
    <source>
        <dbReference type="Proteomes" id="UP001470230"/>
    </source>
</evidence>
<dbReference type="Gene3D" id="3.40.30.10">
    <property type="entry name" value="Glutaredoxin"/>
    <property type="match status" value="1"/>
</dbReference>
<organism evidence="2 3">
    <name type="scientific">Tritrichomonas musculus</name>
    <dbReference type="NCBI Taxonomy" id="1915356"/>
    <lineage>
        <taxon>Eukaryota</taxon>
        <taxon>Metamonada</taxon>
        <taxon>Parabasalia</taxon>
        <taxon>Tritrichomonadida</taxon>
        <taxon>Tritrichomonadidae</taxon>
        <taxon>Tritrichomonas</taxon>
    </lineage>
</organism>
<feature type="region of interest" description="Disordered" evidence="1">
    <location>
        <begin position="391"/>
        <end position="445"/>
    </location>
</feature>
<evidence type="ECO:0008006" key="4">
    <source>
        <dbReference type="Google" id="ProtNLM"/>
    </source>
</evidence>
<accession>A0ABR2KA34</accession>
<comment type="caution">
    <text evidence="2">The sequence shown here is derived from an EMBL/GenBank/DDBJ whole genome shotgun (WGS) entry which is preliminary data.</text>
</comment>
<proteinExistence type="predicted"/>
<name>A0ABR2KA34_9EUKA</name>
<reference evidence="2 3" key="1">
    <citation type="submission" date="2024-04" db="EMBL/GenBank/DDBJ databases">
        <title>Tritrichomonas musculus Genome.</title>
        <authorList>
            <person name="Alves-Ferreira E."/>
            <person name="Grigg M."/>
            <person name="Lorenzi H."/>
            <person name="Galac M."/>
        </authorList>
    </citation>
    <scope>NUCLEOTIDE SEQUENCE [LARGE SCALE GENOMIC DNA]</scope>
    <source>
        <strain evidence="2 3">EAF2021</strain>
    </source>
</reference>
<sequence>MDDDEMNSTLGLLKALSSVKNLDPKDKLPCISVKDIKKTLNANKDKLIIILFIDSTSPLINLFHTKLSPFAKESRMALAYYVDISKEPNAAQDYQVKIATTILFKNSKELERFPGMLDEEALTYIKDHIPIDPFGGGGHKITQMDQGDYEEYLKSVRRPKPEAPPPQPKKPKHSKYDDIVLPNLPTQQPPSSQPPIQVNQAPQPPTIPFINPFTDDYKELKQNLIDISFSEDEIIDSFIAGCGEVNECAEYMENVRKNLPNNQKLTYPGFNIDDLLPEQREIYDCNDVALDRLEMLYVFLYTGTTDENDLLEFISQAQNGQSLPFKKPAQSPQVDSVDAELMRLLNQQGIQQPQQPNNFSRTAPTSDFQDFQKIAQKEIKKEMEEARKKRNEELLYRQQTRQAIRDQRLNSQRERESQAKKDQLSKTAPITPVKSASPKPQDANKKVVIRFRLPNGSNAQYEFEPTDTFEAVENKLREGNHINETDIIEFNVMPAPRIWRKDFGLQLQEKNVRGRVMMSIIVLPPQEAPDSQ</sequence>
<feature type="compositionally biased region" description="Basic and acidic residues" evidence="1">
    <location>
        <begin position="403"/>
        <end position="424"/>
    </location>
</feature>
<dbReference type="InterPro" id="IPR029071">
    <property type="entry name" value="Ubiquitin-like_domsf"/>
</dbReference>
<protein>
    <recommendedName>
        <fullName evidence="4">UBX domain-containing protein</fullName>
    </recommendedName>
</protein>
<dbReference type="InterPro" id="IPR036249">
    <property type="entry name" value="Thioredoxin-like_sf"/>
</dbReference>
<evidence type="ECO:0000256" key="1">
    <source>
        <dbReference type="SAM" id="MobiDB-lite"/>
    </source>
</evidence>